<name>A0A915JCK4_ROMCU</name>
<evidence type="ECO:0000313" key="2">
    <source>
        <dbReference type="WBParaSite" id="nRc.2.0.1.t23525-RA"/>
    </source>
</evidence>
<sequence length="155" mass="17539">MDLPKLSPCFIGIFRKSDCHKPSTYYYGCTILKPIKNLSSNDKQLLLGRSGPGFTTKLRIKNTHAQYAISAKPGAEKIRNFVNRNKVMLLQLRLLNAFLQSTVTHMENSQNQVAGKHNHIRTLNGHKELEILTFEVNGCLADISEFAIFKHQSII</sequence>
<organism evidence="1 2">
    <name type="scientific">Romanomermis culicivorax</name>
    <name type="common">Nematode worm</name>
    <dbReference type="NCBI Taxonomy" id="13658"/>
    <lineage>
        <taxon>Eukaryota</taxon>
        <taxon>Metazoa</taxon>
        <taxon>Ecdysozoa</taxon>
        <taxon>Nematoda</taxon>
        <taxon>Enoplea</taxon>
        <taxon>Dorylaimia</taxon>
        <taxon>Mermithida</taxon>
        <taxon>Mermithoidea</taxon>
        <taxon>Mermithidae</taxon>
        <taxon>Romanomermis</taxon>
    </lineage>
</organism>
<keyword evidence="1" id="KW-1185">Reference proteome</keyword>
<dbReference type="WBParaSite" id="nRc.2.0.1.t23525-RA">
    <property type="protein sequence ID" value="nRc.2.0.1.t23525-RA"/>
    <property type="gene ID" value="nRc.2.0.1.g23525"/>
</dbReference>
<reference evidence="2" key="1">
    <citation type="submission" date="2022-11" db="UniProtKB">
        <authorList>
            <consortium name="WormBaseParasite"/>
        </authorList>
    </citation>
    <scope>IDENTIFICATION</scope>
</reference>
<protein>
    <submittedName>
        <fullName evidence="2">Uncharacterized protein</fullName>
    </submittedName>
</protein>
<accession>A0A915JCK4</accession>
<dbReference type="AlphaFoldDB" id="A0A915JCK4"/>
<evidence type="ECO:0000313" key="1">
    <source>
        <dbReference type="Proteomes" id="UP000887565"/>
    </source>
</evidence>
<proteinExistence type="predicted"/>
<dbReference type="Proteomes" id="UP000887565">
    <property type="component" value="Unplaced"/>
</dbReference>